<name>A0A967C5P0_9PROT</name>
<protein>
    <submittedName>
        <fullName evidence="1">Glycosyltransferase family 2 protein</fullName>
    </submittedName>
</protein>
<dbReference type="CDD" id="cd00761">
    <property type="entry name" value="Glyco_tranf_GTA_type"/>
    <property type="match status" value="1"/>
</dbReference>
<evidence type="ECO:0000313" key="2">
    <source>
        <dbReference type="Proteomes" id="UP000761264"/>
    </source>
</evidence>
<reference evidence="1" key="1">
    <citation type="submission" date="2020-03" db="EMBL/GenBank/DDBJ databases">
        <title>Genome of Pelagibius litoralis DSM 21314T.</title>
        <authorList>
            <person name="Wang G."/>
        </authorList>
    </citation>
    <scope>NUCLEOTIDE SEQUENCE</scope>
    <source>
        <strain evidence="1">DSM 21314</strain>
    </source>
</reference>
<dbReference type="Proteomes" id="UP000761264">
    <property type="component" value="Unassembled WGS sequence"/>
</dbReference>
<gene>
    <name evidence="1" type="ORF">HBA54_10475</name>
</gene>
<evidence type="ECO:0000313" key="1">
    <source>
        <dbReference type="EMBL" id="NIA69015.1"/>
    </source>
</evidence>
<proteinExistence type="predicted"/>
<keyword evidence="2" id="KW-1185">Reference proteome</keyword>
<sequence length="364" mass="42749">MSTPEVSLPTDIRITFGMIVLNGEPFLRYNLRGLYPYAHEIIVVEGAAPGACNIADPQGHSRDGTLAILRRFKEEEDPEDKLIIVTAEDEGYPDGFWPGEKDEQSRAYAKRASGNYLWQVDVDEFYRSEDIETVIALLHGEADITAVSFRQITFWGGFDYTAEGWYLRRGAATYHRLFQWGPGFDYVSHRPPTVHDDRARDLRQLRWFDDRAMAARGIYLYHYSLLLPKQVEEKCDYYQNAEWAQRVGALAWAQQVFGELRRPFRVHNMYRYPSWLERYRGDHPQQILQMRSDIVDGRLPVELRRSDDIERLLNSIWYPAARFFVKQASVVDLAVYHLLCGMRKYRFLHRPLSALRRLVRRWAF</sequence>
<dbReference type="AlphaFoldDB" id="A0A967C5P0"/>
<dbReference type="RefSeq" id="WP_167224211.1">
    <property type="nucleotide sequence ID" value="NZ_JAAQPH010000007.1"/>
</dbReference>
<dbReference type="Gene3D" id="3.90.550.10">
    <property type="entry name" value="Spore Coat Polysaccharide Biosynthesis Protein SpsA, Chain A"/>
    <property type="match status" value="1"/>
</dbReference>
<organism evidence="1 2">
    <name type="scientific">Pelagibius litoralis</name>
    <dbReference type="NCBI Taxonomy" id="374515"/>
    <lineage>
        <taxon>Bacteria</taxon>
        <taxon>Pseudomonadati</taxon>
        <taxon>Pseudomonadota</taxon>
        <taxon>Alphaproteobacteria</taxon>
        <taxon>Rhodospirillales</taxon>
        <taxon>Rhodovibrionaceae</taxon>
        <taxon>Pelagibius</taxon>
    </lineage>
</organism>
<comment type="caution">
    <text evidence="1">The sequence shown here is derived from an EMBL/GenBank/DDBJ whole genome shotgun (WGS) entry which is preliminary data.</text>
</comment>
<dbReference type="EMBL" id="JAAQPH010000007">
    <property type="protein sequence ID" value="NIA69015.1"/>
    <property type="molecule type" value="Genomic_DNA"/>
</dbReference>
<accession>A0A967C5P0</accession>
<dbReference type="InterPro" id="IPR029044">
    <property type="entry name" value="Nucleotide-diphossugar_trans"/>
</dbReference>
<dbReference type="SUPFAM" id="SSF53448">
    <property type="entry name" value="Nucleotide-diphospho-sugar transferases"/>
    <property type="match status" value="1"/>
</dbReference>